<dbReference type="PRINTS" id="PR00081">
    <property type="entry name" value="GDHRDH"/>
</dbReference>
<evidence type="ECO:0000313" key="6">
    <source>
        <dbReference type="EMBL" id="EIN00034.1"/>
    </source>
</evidence>
<keyword evidence="2" id="KW-0560">Oxidoreductase</keyword>
<feature type="transmembrane region" description="Helical" evidence="4">
    <location>
        <begin position="312"/>
        <end position="329"/>
    </location>
</feature>
<dbReference type="RefSeq" id="WP_007582597.1">
    <property type="nucleotide sequence ID" value="NZ_AKAU01000088.1"/>
</dbReference>
<comment type="caution">
    <text evidence="6">The sequence shown here is derived from an EMBL/GenBank/DDBJ whole genome shotgun (WGS) entry which is preliminary data.</text>
</comment>
<keyword evidence="7" id="KW-1185">Reference proteome</keyword>
<evidence type="ECO:0000313" key="7">
    <source>
        <dbReference type="Proteomes" id="UP000004980"/>
    </source>
</evidence>
<evidence type="ECO:0000256" key="1">
    <source>
        <dbReference type="ARBA" id="ARBA00006484"/>
    </source>
</evidence>
<dbReference type="PANTHER" id="PTHR44196:SF1">
    <property type="entry name" value="DEHYDROGENASE_REDUCTASE SDR FAMILY MEMBER 7B"/>
    <property type="match status" value="1"/>
</dbReference>
<dbReference type="SMART" id="SM00822">
    <property type="entry name" value="PKS_KR"/>
    <property type="match status" value="1"/>
</dbReference>
<dbReference type="InterPro" id="IPR020904">
    <property type="entry name" value="Sc_DH/Rdtase_CS"/>
</dbReference>
<feature type="domain" description="Ketoreductase" evidence="5">
    <location>
        <begin position="8"/>
        <end position="201"/>
    </location>
</feature>
<sequence length="332" mass="36181">MKANIHGMTVVITGASAGVGRASAHEFARHGARIALIGRDEAALDDVRREVEACGGRAIAIALDVSDAAAVEAAATRTETELGDIDVWVNNAMTTVFAPLHEISPDDYRRATEVTYLGYVWGTMSALRRMRSRNRGTIVQVGSALAYRSIPLQSPYCGAKHAIRGFTDSVRSELMHERSRVHLTMVQMPALNTPQFEWAECLLPHPPQPVPPIFQPEVAARAVVWAAAHRRRELYVGSSTIKAIWANKFVAGLLDRYLAHAGYTAQMQDRTVASDRPSNLWNPVPGLHATHGPFSDRASASSPALWLDVNRNWLLAGAATGLIAVLLAVRRK</sequence>
<organism evidence="6 7">
    <name type="scientific">Paraburkholderia hospita</name>
    <dbReference type="NCBI Taxonomy" id="169430"/>
    <lineage>
        <taxon>Bacteria</taxon>
        <taxon>Pseudomonadati</taxon>
        <taxon>Pseudomonadota</taxon>
        <taxon>Betaproteobacteria</taxon>
        <taxon>Burkholderiales</taxon>
        <taxon>Burkholderiaceae</taxon>
        <taxon>Paraburkholderia</taxon>
    </lineage>
</organism>
<dbReference type="EMBL" id="AKAU01000088">
    <property type="protein sequence ID" value="EIN00034.1"/>
    <property type="molecule type" value="Genomic_DNA"/>
</dbReference>
<evidence type="ECO:0000256" key="3">
    <source>
        <dbReference type="RuleBase" id="RU000363"/>
    </source>
</evidence>
<dbReference type="PRINTS" id="PR00080">
    <property type="entry name" value="SDRFAMILY"/>
</dbReference>
<keyword evidence="4" id="KW-0472">Membrane</keyword>
<evidence type="ECO:0000256" key="2">
    <source>
        <dbReference type="ARBA" id="ARBA00023002"/>
    </source>
</evidence>
<keyword evidence="4" id="KW-1133">Transmembrane helix</keyword>
<proteinExistence type="inferred from homology"/>
<keyword evidence="4" id="KW-0812">Transmembrane</keyword>
<dbReference type="PANTHER" id="PTHR44196">
    <property type="entry name" value="DEHYDROGENASE/REDUCTASE SDR FAMILY MEMBER 7B"/>
    <property type="match status" value="1"/>
</dbReference>
<dbReference type="InterPro" id="IPR036291">
    <property type="entry name" value="NAD(P)-bd_dom_sf"/>
</dbReference>
<accession>A0ABN0FMM9</accession>
<gene>
    <name evidence="6" type="ORF">WQE_16194</name>
</gene>
<dbReference type="Gene3D" id="3.40.50.720">
    <property type="entry name" value="NAD(P)-binding Rossmann-like Domain"/>
    <property type="match status" value="1"/>
</dbReference>
<dbReference type="InterPro" id="IPR002347">
    <property type="entry name" value="SDR_fam"/>
</dbReference>
<name>A0ABN0FMM9_9BURK</name>
<dbReference type="PROSITE" id="PS00061">
    <property type="entry name" value="ADH_SHORT"/>
    <property type="match status" value="1"/>
</dbReference>
<dbReference type="Proteomes" id="UP000004980">
    <property type="component" value="Unassembled WGS sequence"/>
</dbReference>
<evidence type="ECO:0000256" key="4">
    <source>
        <dbReference type="SAM" id="Phobius"/>
    </source>
</evidence>
<protein>
    <submittedName>
        <fullName evidence="6">Short chain dehydrogenase</fullName>
    </submittedName>
</protein>
<dbReference type="SUPFAM" id="SSF51735">
    <property type="entry name" value="NAD(P)-binding Rossmann-fold domains"/>
    <property type="match status" value="1"/>
</dbReference>
<comment type="similarity">
    <text evidence="1 3">Belongs to the short-chain dehydrogenases/reductases (SDR) family.</text>
</comment>
<dbReference type="InterPro" id="IPR057326">
    <property type="entry name" value="KR_dom"/>
</dbReference>
<reference evidence="6 7" key="1">
    <citation type="journal article" date="2012" name="J. Bacteriol.">
        <title>Draft Genome Sequence of the Soil Bacterium Burkholderia terrae Strain BS001, Which Interacts with Fungal Surface Structures.</title>
        <authorList>
            <person name="Nazir R."/>
            <person name="Hansen M.A."/>
            <person name="Sorensen S."/>
            <person name="van Elsas J.D."/>
        </authorList>
    </citation>
    <scope>NUCLEOTIDE SEQUENCE [LARGE SCALE GENOMIC DNA]</scope>
    <source>
        <strain evidence="6 7">BS001</strain>
    </source>
</reference>
<dbReference type="NCBIfam" id="NF005495">
    <property type="entry name" value="PRK07109.1"/>
    <property type="match status" value="1"/>
</dbReference>
<dbReference type="Pfam" id="PF00106">
    <property type="entry name" value="adh_short"/>
    <property type="match status" value="1"/>
</dbReference>
<evidence type="ECO:0000259" key="5">
    <source>
        <dbReference type="SMART" id="SM00822"/>
    </source>
</evidence>